<proteinExistence type="predicted"/>
<dbReference type="PROSITE" id="PS51257">
    <property type="entry name" value="PROKAR_LIPOPROTEIN"/>
    <property type="match status" value="1"/>
</dbReference>
<organism evidence="2 3">
    <name type="scientific">Paenibacillus elgii</name>
    <dbReference type="NCBI Taxonomy" id="189691"/>
    <lineage>
        <taxon>Bacteria</taxon>
        <taxon>Bacillati</taxon>
        <taxon>Bacillota</taxon>
        <taxon>Bacilli</taxon>
        <taxon>Bacillales</taxon>
        <taxon>Paenibacillaceae</taxon>
        <taxon>Paenibacillus</taxon>
    </lineage>
</organism>
<dbReference type="Pfam" id="PF12870">
    <property type="entry name" value="DUF4878"/>
    <property type="match status" value="1"/>
</dbReference>
<accession>A0A2T6G146</accession>
<feature type="domain" description="DUF4878" evidence="1">
    <location>
        <begin position="74"/>
        <end position="157"/>
    </location>
</feature>
<sequence>MKQFHKISCIILLVFLAGCGDREATGTEPLTKNDVQQNNEIKKELVDIDPQAADVIQLFFENYNDIYKWSNYASSNYLEALFREFLEGPIARSLNENIDKYAKVANEKNIRKLTNYEIIRSRQINEDEIRILVKRLFSDNYTDQTSFRLKKIENEWKFDGVFYGDWK</sequence>
<dbReference type="AlphaFoldDB" id="A0A2T6G146"/>
<name>A0A2T6G146_9BACL</name>
<evidence type="ECO:0000313" key="3">
    <source>
        <dbReference type="Proteomes" id="UP000244184"/>
    </source>
</evidence>
<dbReference type="InterPro" id="IPR024267">
    <property type="entry name" value="DUF4878"/>
</dbReference>
<dbReference type="RefSeq" id="WP_108532577.1">
    <property type="nucleotide sequence ID" value="NZ_PYHP01000047.1"/>
</dbReference>
<protein>
    <recommendedName>
        <fullName evidence="1">DUF4878 domain-containing protein</fullName>
    </recommendedName>
</protein>
<gene>
    <name evidence="2" type="ORF">C8Z91_18160</name>
</gene>
<comment type="caution">
    <text evidence="2">The sequence shown here is derived from an EMBL/GenBank/DDBJ whole genome shotgun (WGS) entry which is preliminary data.</text>
</comment>
<dbReference type="EMBL" id="PYHP01000047">
    <property type="protein sequence ID" value="PUA37884.1"/>
    <property type="molecule type" value="Genomic_DNA"/>
</dbReference>
<evidence type="ECO:0000313" key="2">
    <source>
        <dbReference type="EMBL" id="PUA37884.1"/>
    </source>
</evidence>
<evidence type="ECO:0000259" key="1">
    <source>
        <dbReference type="Pfam" id="PF12870"/>
    </source>
</evidence>
<dbReference type="Proteomes" id="UP000244184">
    <property type="component" value="Unassembled WGS sequence"/>
</dbReference>
<reference evidence="2 3" key="1">
    <citation type="submission" date="2018-03" db="EMBL/GenBank/DDBJ databases">
        <title>Genome sequence of Paenibacillus elgii strain AC13 an antimicrobial compound producing bacteria.</title>
        <authorList>
            <person name="Kurokawa A.S."/>
            <person name="Araujo J.F."/>
            <person name="Costa R.A."/>
            <person name="Ortega D.B."/>
            <person name="Pires A.S."/>
            <person name="Pappas G.J.Jr."/>
            <person name="Franco O.L."/>
            <person name="Barreto C."/>
            <person name="Magalhaes B.S."/>
            <person name="Kruger R.H."/>
        </authorList>
    </citation>
    <scope>NUCLEOTIDE SEQUENCE [LARGE SCALE GENOMIC DNA]</scope>
    <source>
        <strain evidence="2 3">AC13</strain>
    </source>
</reference>